<dbReference type="GO" id="GO:0003723">
    <property type="term" value="F:RNA binding"/>
    <property type="evidence" value="ECO:0007669"/>
    <property type="project" value="UniProtKB-KW"/>
</dbReference>
<evidence type="ECO:0000256" key="1">
    <source>
        <dbReference type="ARBA" id="ARBA00022664"/>
    </source>
</evidence>
<dbReference type="Pfam" id="PF09750">
    <property type="entry name" value="DRY_EERY"/>
    <property type="match status" value="1"/>
</dbReference>
<proteinExistence type="predicted"/>
<keyword evidence="3" id="KW-0694">RNA-binding</keyword>
<dbReference type="GO" id="GO:0000395">
    <property type="term" value="P:mRNA 5'-splice site recognition"/>
    <property type="evidence" value="ECO:0007669"/>
    <property type="project" value="TreeGrafter"/>
</dbReference>
<protein>
    <recommendedName>
        <fullName evidence="5">Suppressor of white apricot N-terminal domain-containing protein</fullName>
    </recommendedName>
</protein>
<dbReference type="Ensembl" id="ENSSPUT00000014370.1">
    <property type="protein sequence ID" value="ENSSPUP00000013478.1"/>
    <property type="gene ID" value="ENSSPUG00000010362.1"/>
</dbReference>
<evidence type="ECO:0000313" key="7">
    <source>
        <dbReference type="Proteomes" id="UP000694392"/>
    </source>
</evidence>
<evidence type="ECO:0000256" key="4">
    <source>
        <dbReference type="ARBA" id="ARBA00023187"/>
    </source>
</evidence>
<name>A0A8D0L720_SPHPU</name>
<evidence type="ECO:0000259" key="5">
    <source>
        <dbReference type="SMART" id="SM01141"/>
    </source>
</evidence>
<dbReference type="SMART" id="SM01141">
    <property type="entry name" value="DRY_EERY"/>
    <property type="match status" value="1"/>
</dbReference>
<evidence type="ECO:0000256" key="2">
    <source>
        <dbReference type="ARBA" id="ARBA00022737"/>
    </source>
</evidence>
<organism evidence="6 7">
    <name type="scientific">Sphenodon punctatus</name>
    <name type="common">Tuatara</name>
    <name type="synonym">Hatteria punctata</name>
    <dbReference type="NCBI Taxonomy" id="8508"/>
    <lineage>
        <taxon>Eukaryota</taxon>
        <taxon>Metazoa</taxon>
        <taxon>Chordata</taxon>
        <taxon>Craniata</taxon>
        <taxon>Vertebrata</taxon>
        <taxon>Euteleostomi</taxon>
        <taxon>Lepidosauria</taxon>
        <taxon>Sphenodontia</taxon>
        <taxon>Sphenodontidae</taxon>
        <taxon>Sphenodon</taxon>
    </lineage>
</organism>
<keyword evidence="1" id="KW-0507">mRNA processing</keyword>
<reference evidence="6" key="2">
    <citation type="submission" date="2025-09" db="UniProtKB">
        <authorList>
            <consortium name="Ensembl"/>
        </authorList>
    </citation>
    <scope>IDENTIFICATION</scope>
</reference>
<sequence>MYGGGGARRGAAEAGSGPLKLLAGAAPGATTAAAAAGATTAAAPGGGGSRVELLVFGYACKLFRDDEKAQQQEQGRHLIPWMGDSAIMIDRSVHPRTHEKHMLQGPATCIFHVFLKKLHRWQPYCLPRMP</sequence>
<dbReference type="PANTHER" id="PTHR13161">
    <property type="entry name" value="SPLICING FACTOR SUPPRESSOR OF WHITE APRICOT"/>
    <property type="match status" value="1"/>
</dbReference>
<keyword evidence="7" id="KW-1185">Reference proteome</keyword>
<accession>A0A8D0L720</accession>
<dbReference type="InterPro" id="IPR019147">
    <property type="entry name" value="SWAP_N_domain"/>
</dbReference>
<reference evidence="6" key="1">
    <citation type="submission" date="2025-08" db="UniProtKB">
        <authorList>
            <consortium name="Ensembl"/>
        </authorList>
    </citation>
    <scope>IDENTIFICATION</scope>
</reference>
<dbReference type="Proteomes" id="UP000694392">
    <property type="component" value="Unplaced"/>
</dbReference>
<dbReference type="GeneTree" id="ENSGT00940000173905"/>
<feature type="domain" description="Suppressor of white apricot N-terminal" evidence="5">
    <location>
        <begin position="51"/>
        <end position="107"/>
    </location>
</feature>
<evidence type="ECO:0000313" key="6">
    <source>
        <dbReference type="Ensembl" id="ENSSPUP00000013478.1"/>
    </source>
</evidence>
<evidence type="ECO:0000256" key="3">
    <source>
        <dbReference type="ARBA" id="ARBA00022884"/>
    </source>
</evidence>
<keyword evidence="4" id="KW-0508">mRNA splicing</keyword>
<dbReference type="AlphaFoldDB" id="A0A8D0L720"/>
<dbReference type="InterPro" id="IPR040397">
    <property type="entry name" value="SWAP"/>
</dbReference>
<dbReference type="PANTHER" id="PTHR13161:SF15">
    <property type="entry name" value="SPLICING FACTOR, SUPPRESSOR OF WHITE-APRICOT HOMOLOG"/>
    <property type="match status" value="1"/>
</dbReference>
<keyword evidence="2" id="KW-0677">Repeat</keyword>